<organism evidence="2 3">
    <name type="scientific">Globodera pallida</name>
    <name type="common">Potato cyst nematode worm</name>
    <name type="synonym">Heterodera pallida</name>
    <dbReference type="NCBI Taxonomy" id="36090"/>
    <lineage>
        <taxon>Eukaryota</taxon>
        <taxon>Metazoa</taxon>
        <taxon>Ecdysozoa</taxon>
        <taxon>Nematoda</taxon>
        <taxon>Chromadorea</taxon>
        <taxon>Rhabditida</taxon>
        <taxon>Tylenchina</taxon>
        <taxon>Tylenchomorpha</taxon>
        <taxon>Tylenchoidea</taxon>
        <taxon>Heteroderidae</taxon>
        <taxon>Heteroderinae</taxon>
        <taxon>Globodera</taxon>
    </lineage>
</organism>
<reference evidence="2" key="1">
    <citation type="submission" date="2013-12" db="EMBL/GenBank/DDBJ databases">
        <authorList>
            <person name="Aslett M."/>
        </authorList>
    </citation>
    <scope>NUCLEOTIDE SEQUENCE [LARGE SCALE GENOMIC DNA]</scope>
    <source>
        <strain evidence="2">Lindley</strain>
    </source>
</reference>
<evidence type="ECO:0000256" key="1">
    <source>
        <dbReference type="SAM" id="SignalP"/>
    </source>
</evidence>
<dbReference type="WBParaSite" id="GPLIN_000904400">
    <property type="protein sequence ID" value="GPLIN_000904400"/>
    <property type="gene ID" value="GPLIN_000904400"/>
</dbReference>
<sequence length="223" mass="25328">MLLPPPFFQFCVKILLIVVAIDVIFLCQSSNAEEWEETMVAKQLDDGILDPSLFFDVNDPHWLSWIGQFSKGIDRCSSLNTDEFNSVRVCTRAQFYGPAGVEAMKRTRQLYAEHRNDMVLVLVSGCIVCPVGFGDGEMTMKLMQFHPEGSMFTSCDQEWENVRSIKIRPKVGTTKPISFIMGAVFAKRRCKGLFSTDKVLLQYDSHFISVENIRCGPNNKHSR</sequence>
<evidence type="ECO:0000313" key="3">
    <source>
        <dbReference type="WBParaSite" id="GPLIN_000904400"/>
    </source>
</evidence>
<evidence type="ECO:0000313" key="2">
    <source>
        <dbReference type="Proteomes" id="UP000050741"/>
    </source>
</evidence>
<accession>A0A183C848</accession>
<reference evidence="3" key="3">
    <citation type="submission" date="2016-06" db="UniProtKB">
        <authorList>
            <consortium name="WormBaseParasite"/>
        </authorList>
    </citation>
    <scope>IDENTIFICATION</scope>
</reference>
<feature type="signal peptide" evidence="1">
    <location>
        <begin position="1"/>
        <end position="32"/>
    </location>
</feature>
<name>A0A183C848_GLOPA</name>
<proteinExistence type="predicted"/>
<feature type="chain" id="PRO_5008147204" evidence="1">
    <location>
        <begin position="33"/>
        <end position="223"/>
    </location>
</feature>
<keyword evidence="1" id="KW-0732">Signal</keyword>
<dbReference type="AlphaFoldDB" id="A0A183C848"/>
<keyword evidence="2" id="KW-1185">Reference proteome</keyword>
<dbReference type="Proteomes" id="UP000050741">
    <property type="component" value="Unassembled WGS sequence"/>
</dbReference>
<reference evidence="2" key="2">
    <citation type="submission" date="2014-05" db="EMBL/GenBank/DDBJ databases">
        <title>The genome and life-stage specific transcriptomes of Globodera pallida elucidate key aspects of plant parasitism by a cyst nematode.</title>
        <authorList>
            <person name="Cotton J.A."/>
            <person name="Lilley C.J."/>
            <person name="Jones L.M."/>
            <person name="Kikuchi T."/>
            <person name="Reid A.J."/>
            <person name="Thorpe P."/>
            <person name="Tsai I.J."/>
            <person name="Beasley H."/>
            <person name="Blok V."/>
            <person name="Cock P.J.A."/>
            <person name="Van den Akker S.E."/>
            <person name="Holroyd N."/>
            <person name="Hunt M."/>
            <person name="Mantelin S."/>
            <person name="Naghra H."/>
            <person name="Pain A."/>
            <person name="Palomares-Rius J.E."/>
            <person name="Zarowiecki M."/>
            <person name="Berriman M."/>
            <person name="Jones J.T."/>
            <person name="Urwin P.E."/>
        </authorList>
    </citation>
    <scope>NUCLEOTIDE SEQUENCE [LARGE SCALE GENOMIC DNA]</scope>
    <source>
        <strain evidence="2">Lindley</strain>
    </source>
</reference>
<protein>
    <submittedName>
        <fullName evidence="3">Secreted protein</fullName>
    </submittedName>
</protein>